<dbReference type="NCBIfam" id="TIGR00153">
    <property type="entry name" value="TIGR00153 family protein"/>
    <property type="match status" value="1"/>
</dbReference>
<keyword evidence="2" id="KW-0175">Coiled coil</keyword>
<evidence type="ECO:0000313" key="4">
    <source>
        <dbReference type="Proteomes" id="UP000074294"/>
    </source>
</evidence>
<dbReference type="InterPro" id="IPR002727">
    <property type="entry name" value="DUF47"/>
</dbReference>
<feature type="coiled-coil region" evidence="2">
    <location>
        <begin position="44"/>
        <end position="71"/>
    </location>
</feature>
<dbReference type="PANTHER" id="PTHR36536">
    <property type="entry name" value="UPF0111 PROTEIN HI_1603"/>
    <property type="match status" value="1"/>
</dbReference>
<dbReference type="InterPro" id="IPR018445">
    <property type="entry name" value="Put_Phosphate_transp_reg"/>
</dbReference>
<evidence type="ECO:0000256" key="1">
    <source>
        <dbReference type="ARBA" id="ARBA00008591"/>
    </source>
</evidence>
<dbReference type="InterPro" id="IPR038078">
    <property type="entry name" value="PhoU-like_sf"/>
</dbReference>
<protein>
    <recommendedName>
        <fullName evidence="5">Phosphate transport regulator</fullName>
    </recommendedName>
</protein>
<organism evidence="3 4">
    <name type="scientific">Hadarchaeum yellowstonense</name>
    <dbReference type="NCBI Taxonomy" id="1776334"/>
    <lineage>
        <taxon>Archaea</taxon>
        <taxon>Methanobacteriati</taxon>
        <taxon>Candidatus Hadarchaeota</taxon>
        <taxon>Candidatus Hadarchaeia</taxon>
        <taxon>Candidatus Hadarchaeales</taxon>
        <taxon>Candidatus Hadarchaeaceae</taxon>
        <taxon>Candidatus Hadarchaeum</taxon>
    </lineage>
</organism>
<dbReference type="EMBL" id="LQMQ01000028">
    <property type="protein sequence ID" value="KUO41098.1"/>
    <property type="molecule type" value="Genomic_DNA"/>
</dbReference>
<reference evidence="3 4" key="1">
    <citation type="journal article" date="2016" name="Nat. Microbiol.">
        <title>Genomic inference of the metabolism of cosmopolitan subsurface Archaea, Hadesarchaea.</title>
        <authorList>
            <person name="Baker B.J."/>
            <person name="Saw J.H."/>
            <person name="Lind A.E."/>
            <person name="Lazar C.S."/>
            <person name="Hinrichs K.-U."/>
            <person name="Teske A.P."/>
            <person name="Ettema T.J."/>
        </authorList>
    </citation>
    <scope>NUCLEOTIDE SEQUENCE [LARGE SCALE GENOMIC DNA]</scope>
</reference>
<dbReference type="Pfam" id="PF01865">
    <property type="entry name" value="PhoU_div"/>
    <property type="match status" value="1"/>
</dbReference>
<accession>A0A147JX47</accession>
<dbReference type="Proteomes" id="UP000074294">
    <property type="component" value="Unassembled WGS sequence"/>
</dbReference>
<dbReference type="AlphaFoldDB" id="A0A147JX47"/>
<comment type="similarity">
    <text evidence="1">Belongs to the UPF0111 family.</text>
</comment>
<evidence type="ECO:0000313" key="3">
    <source>
        <dbReference type="EMBL" id="KUO41098.1"/>
    </source>
</evidence>
<evidence type="ECO:0008006" key="5">
    <source>
        <dbReference type="Google" id="ProtNLM"/>
    </source>
</evidence>
<sequence length="235" mass="26342">MEVFSIAIIGGGKEQKALEILRKNARAVTSVVKKFEDVINAYFADRDLERAEKLGRELSKLETAADGGKREFIGLLKDGAFLPAFRADLAWLAERLDTIADTAEGAMRMILLRKQLMSALAKAEKRNRKIKEWRLRFVEMAKITTQTVKILEEAIGALTTNMDEALRKANDVDLLEHEIDLMEQSLVNDLYGFERLLDPVSVIQLADIIRRAANISDRAEDMSDSLTILGFTLSG</sequence>
<proteinExistence type="inferred from homology"/>
<dbReference type="SUPFAM" id="SSF109755">
    <property type="entry name" value="PhoU-like"/>
    <property type="match status" value="1"/>
</dbReference>
<comment type="caution">
    <text evidence="3">The sequence shown here is derived from an EMBL/GenBank/DDBJ whole genome shotgun (WGS) entry which is preliminary data.</text>
</comment>
<dbReference type="PANTHER" id="PTHR36536:SF3">
    <property type="entry name" value="UPF0111 PROTEIN HI_1603"/>
    <property type="match status" value="1"/>
</dbReference>
<dbReference type="STRING" id="1776334.APZ16_05840"/>
<gene>
    <name evidence="3" type="ORF">APZ16_05840</name>
</gene>
<name>A0A147JX47_HADYE</name>
<dbReference type="Gene3D" id="1.20.58.220">
    <property type="entry name" value="Phosphate transport system protein phou homolog 2, domain 2"/>
    <property type="match status" value="1"/>
</dbReference>
<evidence type="ECO:0000256" key="2">
    <source>
        <dbReference type="SAM" id="Coils"/>
    </source>
</evidence>